<dbReference type="Gramene" id="mRNA:HanXRQr2_Chr10g0440151">
    <property type="protein sequence ID" value="mRNA:HanXRQr2_Chr10g0440151"/>
    <property type="gene ID" value="HanXRQr2_Chr10g0440151"/>
</dbReference>
<accession>A0A9K3HXN2</accession>
<reference evidence="1" key="2">
    <citation type="submission" date="2020-06" db="EMBL/GenBank/DDBJ databases">
        <title>Helianthus annuus Genome sequencing and assembly Release 2.</title>
        <authorList>
            <person name="Gouzy J."/>
            <person name="Langlade N."/>
            <person name="Munos S."/>
        </authorList>
    </citation>
    <scope>NUCLEOTIDE SEQUENCE</scope>
    <source>
        <tissue evidence="1">Leaves</tissue>
    </source>
</reference>
<reference evidence="1" key="1">
    <citation type="journal article" date="2017" name="Nature">
        <title>The sunflower genome provides insights into oil metabolism, flowering and Asterid evolution.</title>
        <authorList>
            <person name="Badouin H."/>
            <person name="Gouzy J."/>
            <person name="Grassa C.J."/>
            <person name="Murat F."/>
            <person name="Staton S.E."/>
            <person name="Cottret L."/>
            <person name="Lelandais-Briere C."/>
            <person name="Owens G.L."/>
            <person name="Carrere S."/>
            <person name="Mayjonade B."/>
            <person name="Legrand L."/>
            <person name="Gill N."/>
            <person name="Kane N.C."/>
            <person name="Bowers J.E."/>
            <person name="Hubner S."/>
            <person name="Bellec A."/>
            <person name="Berard A."/>
            <person name="Berges H."/>
            <person name="Blanchet N."/>
            <person name="Boniface M.C."/>
            <person name="Brunel D."/>
            <person name="Catrice O."/>
            <person name="Chaidir N."/>
            <person name="Claudel C."/>
            <person name="Donnadieu C."/>
            <person name="Faraut T."/>
            <person name="Fievet G."/>
            <person name="Helmstetter N."/>
            <person name="King M."/>
            <person name="Knapp S.J."/>
            <person name="Lai Z."/>
            <person name="Le Paslier M.C."/>
            <person name="Lippi Y."/>
            <person name="Lorenzon L."/>
            <person name="Mandel J.R."/>
            <person name="Marage G."/>
            <person name="Marchand G."/>
            <person name="Marquand E."/>
            <person name="Bret-Mestries E."/>
            <person name="Morien E."/>
            <person name="Nambeesan S."/>
            <person name="Nguyen T."/>
            <person name="Pegot-Espagnet P."/>
            <person name="Pouilly N."/>
            <person name="Raftis F."/>
            <person name="Sallet E."/>
            <person name="Schiex T."/>
            <person name="Thomas J."/>
            <person name="Vandecasteele C."/>
            <person name="Vares D."/>
            <person name="Vear F."/>
            <person name="Vautrin S."/>
            <person name="Crespi M."/>
            <person name="Mangin B."/>
            <person name="Burke J.M."/>
            <person name="Salse J."/>
            <person name="Munos S."/>
            <person name="Vincourt P."/>
            <person name="Rieseberg L.H."/>
            <person name="Langlade N.B."/>
        </authorList>
    </citation>
    <scope>NUCLEOTIDE SEQUENCE</scope>
    <source>
        <tissue evidence="1">Leaves</tissue>
    </source>
</reference>
<name>A0A9K3HXN2_HELAN</name>
<evidence type="ECO:0000313" key="2">
    <source>
        <dbReference type="Proteomes" id="UP000215914"/>
    </source>
</evidence>
<gene>
    <name evidence="1" type="ORF">HanXRQr2_Chr10g0440151</name>
</gene>
<sequence length="109" mass="12386">MWHCCSLFDYFYGIPNCQKKISQSYAHFDVETATATCGYSPTLRQGIQDVKRTRRRGYPWKRCALKARNPGGQADTPEGIPMEKVCFKGNDVDTPDGGQARFQEPNTKF</sequence>
<dbReference type="EMBL" id="MNCJ02000325">
    <property type="protein sequence ID" value="KAF5786371.1"/>
    <property type="molecule type" value="Genomic_DNA"/>
</dbReference>
<organism evidence="1 2">
    <name type="scientific">Helianthus annuus</name>
    <name type="common">Common sunflower</name>
    <dbReference type="NCBI Taxonomy" id="4232"/>
    <lineage>
        <taxon>Eukaryota</taxon>
        <taxon>Viridiplantae</taxon>
        <taxon>Streptophyta</taxon>
        <taxon>Embryophyta</taxon>
        <taxon>Tracheophyta</taxon>
        <taxon>Spermatophyta</taxon>
        <taxon>Magnoliopsida</taxon>
        <taxon>eudicotyledons</taxon>
        <taxon>Gunneridae</taxon>
        <taxon>Pentapetalae</taxon>
        <taxon>asterids</taxon>
        <taxon>campanulids</taxon>
        <taxon>Asterales</taxon>
        <taxon>Asteraceae</taxon>
        <taxon>Asteroideae</taxon>
        <taxon>Heliantheae alliance</taxon>
        <taxon>Heliantheae</taxon>
        <taxon>Helianthus</taxon>
    </lineage>
</organism>
<evidence type="ECO:0000313" key="1">
    <source>
        <dbReference type="EMBL" id="KAF5786371.1"/>
    </source>
</evidence>
<dbReference type="Proteomes" id="UP000215914">
    <property type="component" value="Unassembled WGS sequence"/>
</dbReference>
<comment type="caution">
    <text evidence="1">The sequence shown here is derived from an EMBL/GenBank/DDBJ whole genome shotgun (WGS) entry which is preliminary data.</text>
</comment>
<dbReference type="AlphaFoldDB" id="A0A9K3HXN2"/>
<proteinExistence type="predicted"/>
<keyword evidence="2" id="KW-1185">Reference proteome</keyword>
<protein>
    <submittedName>
        <fullName evidence="1">Uncharacterized protein</fullName>
    </submittedName>
</protein>